<keyword evidence="1 6" id="KW-0645">Protease</keyword>
<dbReference type="InterPro" id="IPR009003">
    <property type="entry name" value="Peptidase_S1_PA"/>
</dbReference>
<name>A0AAV2HQF8_LYMST</name>
<dbReference type="Pfam" id="PF00089">
    <property type="entry name" value="Trypsin"/>
    <property type="match status" value="1"/>
</dbReference>
<evidence type="ECO:0000259" key="8">
    <source>
        <dbReference type="PROSITE" id="PS50240"/>
    </source>
</evidence>
<dbReference type="InterPro" id="IPR043504">
    <property type="entry name" value="Peptidase_S1_PA_chymotrypsin"/>
</dbReference>
<dbReference type="GO" id="GO:0006508">
    <property type="term" value="P:proteolysis"/>
    <property type="evidence" value="ECO:0007669"/>
    <property type="project" value="UniProtKB-KW"/>
</dbReference>
<keyword evidence="4 6" id="KW-0720">Serine protease</keyword>
<dbReference type="CDD" id="cd00190">
    <property type="entry name" value="Tryp_SPc"/>
    <property type="match status" value="1"/>
</dbReference>
<feature type="region of interest" description="Disordered" evidence="7">
    <location>
        <begin position="1"/>
        <end position="53"/>
    </location>
</feature>
<feature type="compositionally biased region" description="Low complexity" evidence="7">
    <location>
        <begin position="1"/>
        <end position="50"/>
    </location>
</feature>
<dbReference type="PANTHER" id="PTHR24252">
    <property type="entry name" value="ACROSIN-RELATED"/>
    <property type="match status" value="1"/>
</dbReference>
<keyword evidence="10" id="KW-1185">Reference proteome</keyword>
<reference evidence="9 10" key="1">
    <citation type="submission" date="2024-04" db="EMBL/GenBank/DDBJ databases">
        <authorList>
            <consortium name="Genoscope - CEA"/>
            <person name="William W."/>
        </authorList>
    </citation>
    <scope>NUCLEOTIDE SEQUENCE [LARGE SCALE GENOMIC DNA]</scope>
</reference>
<evidence type="ECO:0000313" key="9">
    <source>
        <dbReference type="EMBL" id="CAL1535735.1"/>
    </source>
</evidence>
<feature type="domain" description="Peptidase S1" evidence="8">
    <location>
        <begin position="64"/>
        <end position="306"/>
    </location>
</feature>
<dbReference type="PROSITE" id="PS00134">
    <property type="entry name" value="TRYPSIN_HIS"/>
    <property type="match status" value="1"/>
</dbReference>
<dbReference type="PROSITE" id="PS50240">
    <property type="entry name" value="TRYPSIN_DOM"/>
    <property type="match status" value="1"/>
</dbReference>
<comment type="caution">
    <text evidence="9">The sequence shown here is derived from an EMBL/GenBank/DDBJ whole genome shotgun (WGS) entry which is preliminary data.</text>
</comment>
<dbReference type="SUPFAM" id="SSF50494">
    <property type="entry name" value="Trypsin-like serine proteases"/>
    <property type="match status" value="1"/>
</dbReference>
<proteinExistence type="predicted"/>
<dbReference type="InterPro" id="IPR018114">
    <property type="entry name" value="TRYPSIN_HIS"/>
</dbReference>
<keyword evidence="2" id="KW-0732">Signal</keyword>
<evidence type="ECO:0000313" key="10">
    <source>
        <dbReference type="Proteomes" id="UP001497497"/>
    </source>
</evidence>
<evidence type="ECO:0000256" key="7">
    <source>
        <dbReference type="SAM" id="MobiDB-lite"/>
    </source>
</evidence>
<evidence type="ECO:0000256" key="3">
    <source>
        <dbReference type="ARBA" id="ARBA00022801"/>
    </source>
</evidence>
<dbReference type="SMART" id="SM00020">
    <property type="entry name" value="Tryp_SPc"/>
    <property type="match status" value="1"/>
</dbReference>
<dbReference type="Gene3D" id="2.40.10.10">
    <property type="entry name" value="Trypsin-like serine proteases"/>
    <property type="match status" value="1"/>
</dbReference>
<protein>
    <recommendedName>
        <fullName evidence="8">Peptidase S1 domain-containing protein</fullName>
    </recommendedName>
</protein>
<dbReference type="PANTHER" id="PTHR24252:SF7">
    <property type="entry name" value="HYALIN"/>
    <property type="match status" value="1"/>
</dbReference>
<evidence type="ECO:0000256" key="4">
    <source>
        <dbReference type="ARBA" id="ARBA00022825"/>
    </source>
</evidence>
<dbReference type="InterPro" id="IPR033116">
    <property type="entry name" value="TRYPSIN_SER"/>
</dbReference>
<evidence type="ECO:0000256" key="5">
    <source>
        <dbReference type="ARBA" id="ARBA00023157"/>
    </source>
</evidence>
<dbReference type="FunFam" id="2.40.10.10:FF:000120">
    <property type="entry name" value="Putative serine protease"/>
    <property type="match status" value="1"/>
</dbReference>
<dbReference type="PROSITE" id="PS00135">
    <property type="entry name" value="TRYPSIN_SER"/>
    <property type="match status" value="1"/>
</dbReference>
<dbReference type="InterPro" id="IPR001314">
    <property type="entry name" value="Peptidase_S1A"/>
</dbReference>
<dbReference type="Proteomes" id="UP001497497">
    <property type="component" value="Unassembled WGS sequence"/>
</dbReference>
<evidence type="ECO:0000256" key="1">
    <source>
        <dbReference type="ARBA" id="ARBA00022670"/>
    </source>
</evidence>
<sequence>MTTPTTRTSTTATPTTRTSTSTTTTPTTRTSTTATSSSTSTTAPTVTTPSNQECGASLAHRKKVINGVDATECQFPWVAHVTGQNDGQIYCGGSIIDSRHVITAAHCLRNRKTGQIASPSMVNVSVGSSNRTRLTTVQVSAIIMDPRYNSATKDYDTAILRLDNALTFSDCVQPICLPSVTDDPAAADFCEVAGWGLTIYGNNTSEATILQHVELPLVDQQRCQNSYFTGPETINELKLCAGDYYQGGRDTCSGDSGGPLMCLSKGRYFLYGVTSFGKYCGFRYYPGVYARVNHPSILDFINSVRSS</sequence>
<evidence type="ECO:0000256" key="2">
    <source>
        <dbReference type="ARBA" id="ARBA00022729"/>
    </source>
</evidence>
<dbReference type="GO" id="GO:0004252">
    <property type="term" value="F:serine-type endopeptidase activity"/>
    <property type="evidence" value="ECO:0007669"/>
    <property type="project" value="InterPro"/>
</dbReference>
<evidence type="ECO:0000256" key="6">
    <source>
        <dbReference type="RuleBase" id="RU363034"/>
    </source>
</evidence>
<organism evidence="9 10">
    <name type="scientific">Lymnaea stagnalis</name>
    <name type="common">Great pond snail</name>
    <name type="synonym">Helix stagnalis</name>
    <dbReference type="NCBI Taxonomy" id="6523"/>
    <lineage>
        <taxon>Eukaryota</taxon>
        <taxon>Metazoa</taxon>
        <taxon>Spiralia</taxon>
        <taxon>Lophotrochozoa</taxon>
        <taxon>Mollusca</taxon>
        <taxon>Gastropoda</taxon>
        <taxon>Heterobranchia</taxon>
        <taxon>Euthyneura</taxon>
        <taxon>Panpulmonata</taxon>
        <taxon>Hygrophila</taxon>
        <taxon>Lymnaeoidea</taxon>
        <taxon>Lymnaeidae</taxon>
        <taxon>Lymnaea</taxon>
    </lineage>
</organism>
<dbReference type="InterPro" id="IPR001254">
    <property type="entry name" value="Trypsin_dom"/>
</dbReference>
<keyword evidence="3 6" id="KW-0378">Hydrolase</keyword>
<keyword evidence="5" id="KW-1015">Disulfide bond</keyword>
<dbReference type="AlphaFoldDB" id="A0AAV2HQF8"/>
<dbReference type="EMBL" id="CAXITT010000209">
    <property type="protein sequence ID" value="CAL1535735.1"/>
    <property type="molecule type" value="Genomic_DNA"/>
</dbReference>
<gene>
    <name evidence="9" type="ORF">GSLYS_00009695001</name>
</gene>
<dbReference type="PRINTS" id="PR00722">
    <property type="entry name" value="CHYMOTRYPSIN"/>
</dbReference>
<accession>A0AAV2HQF8</accession>